<dbReference type="PANTHER" id="PTHR44167:SF24">
    <property type="entry name" value="SERINE_THREONINE-PROTEIN KINASE CHK2"/>
    <property type="match status" value="1"/>
</dbReference>
<evidence type="ECO:0000313" key="4">
    <source>
        <dbReference type="Proteomes" id="UP000053477"/>
    </source>
</evidence>
<dbReference type="PROSITE" id="PS50011">
    <property type="entry name" value="PROTEIN_KINASE_DOM"/>
    <property type="match status" value="1"/>
</dbReference>
<dbReference type="EMBL" id="KQ085981">
    <property type="protein sequence ID" value="KLO12284.1"/>
    <property type="molecule type" value="Genomic_DNA"/>
</dbReference>
<evidence type="ECO:0000256" key="1">
    <source>
        <dbReference type="SAM" id="MobiDB-lite"/>
    </source>
</evidence>
<evidence type="ECO:0000313" key="3">
    <source>
        <dbReference type="EMBL" id="KLO12284.1"/>
    </source>
</evidence>
<dbReference type="InterPro" id="IPR011009">
    <property type="entry name" value="Kinase-like_dom_sf"/>
</dbReference>
<dbReference type="GO" id="GO:0004672">
    <property type="term" value="F:protein kinase activity"/>
    <property type="evidence" value="ECO:0007669"/>
    <property type="project" value="InterPro"/>
</dbReference>
<dbReference type="Gene3D" id="1.10.510.10">
    <property type="entry name" value="Transferase(Phosphotransferase) domain 1"/>
    <property type="match status" value="1"/>
</dbReference>
<dbReference type="InterPro" id="IPR008266">
    <property type="entry name" value="Tyr_kinase_AS"/>
</dbReference>
<protein>
    <submittedName>
        <fullName evidence="3">Kinase-like protein</fullName>
    </submittedName>
</protein>
<feature type="region of interest" description="Disordered" evidence="1">
    <location>
        <begin position="1"/>
        <end position="65"/>
    </location>
</feature>
<evidence type="ECO:0000259" key="2">
    <source>
        <dbReference type="PROSITE" id="PS50011"/>
    </source>
</evidence>
<sequence>MNEEEEQQVNGAVNPFTGSPLSEEPPAIAPVHHETHPIISQPYADIDPGSPSPSPSPQGSPHVFHVSARHPSSIFDFPTPTPYAPPPGHPPTAQLTPFATGSTSALFRCLVKKPEVVQLEINGELHSNAADVTTQFLAELRLYTTVTTHRGLPAFLGCLEGVGMVLECVDGRTLLDAVRAEGGAAPLTQAQKIDYHNQLLDGLAHIHSFGLSHGDLSLLNVFVTHTSETIKILDFGRSVAADSIYDPPSAEPVDPFSFLHLHNNRSKRQSISQQQYTKRRKVEQIHPGTRPFCAPEILRAECQDAILADAYSFGVILACLDQNALIDCDPEIQMKDIIPDFFFQGCALFRDRIIAYLQRFDRRRRLSRDDMIAVKRWWDAE</sequence>
<dbReference type="Proteomes" id="UP000053477">
    <property type="component" value="Unassembled WGS sequence"/>
</dbReference>
<accession>A0A0H2RK85</accession>
<dbReference type="SMART" id="SM00220">
    <property type="entry name" value="S_TKc"/>
    <property type="match status" value="1"/>
</dbReference>
<name>A0A0H2RK85_9AGAM</name>
<proteinExistence type="predicted"/>
<dbReference type="GO" id="GO:0005524">
    <property type="term" value="F:ATP binding"/>
    <property type="evidence" value="ECO:0007669"/>
    <property type="project" value="InterPro"/>
</dbReference>
<reference evidence="3 4" key="1">
    <citation type="submission" date="2015-04" db="EMBL/GenBank/DDBJ databases">
        <title>Complete genome sequence of Schizopora paradoxa KUC8140, a cosmopolitan wood degrader in East Asia.</title>
        <authorList>
            <consortium name="DOE Joint Genome Institute"/>
            <person name="Min B."/>
            <person name="Park H."/>
            <person name="Jang Y."/>
            <person name="Kim J.-J."/>
            <person name="Kim K.H."/>
            <person name="Pangilinan J."/>
            <person name="Lipzen A."/>
            <person name="Riley R."/>
            <person name="Grigoriev I.V."/>
            <person name="Spatafora J.W."/>
            <person name="Choi I.-G."/>
        </authorList>
    </citation>
    <scope>NUCLEOTIDE SEQUENCE [LARGE SCALE GENOMIC DNA]</scope>
    <source>
        <strain evidence="3 4">KUC8140</strain>
    </source>
</reference>
<dbReference type="Pfam" id="PF00069">
    <property type="entry name" value="Pkinase"/>
    <property type="match status" value="1"/>
</dbReference>
<keyword evidence="3" id="KW-0808">Transferase</keyword>
<dbReference type="AlphaFoldDB" id="A0A0H2RK85"/>
<feature type="compositionally biased region" description="Polar residues" evidence="1">
    <location>
        <begin position="8"/>
        <end position="20"/>
    </location>
</feature>
<dbReference type="PROSITE" id="PS00109">
    <property type="entry name" value="PROTEIN_KINASE_TYR"/>
    <property type="match status" value="1"/>
</dbReference>
<gene>
    <name evidence="3" type="ORF">SCHPADRAFT_829810</name>
</gene>
<dbReference type="STRING" id="27342.A0A0H2RK85"/>
<keyword evidence="3" id="KW-0418">Kinase</keyword>
<dbReference type="InParanoid" id="A0A0H2RK85"/>
<keyword evidence="4" id="KW-1185">Reference proteome</keyword>
<dbReference type="SUPFAM" id="SSF56112">
    <property type="entry name" value="Protein kinase-like (PK-like)"/>
    <property type="match status" value="1"/>
</dbReference>
<dbReference type="OrthoDB" id="1668230at2759"/>
<organism evidence="3 4">
    <name type="scientific">Schizopora paradoxa</name>
    <dbReference type="NCBI Taxonomy" id="27342"/>
    <lineage>
        <taxon>Eukaryota</taxon>
        <taxon>Fungi</taxon>
        <taxon>Dikarya</taxon>
        <taxon>Basidiomycota</taxon>
        <taxon>Agaricomycotina</taxon>
        <taxon>Agaricomycetes</taxon>
        <taxon>Hymenochaetales</taxon>
        <taxon>Schizoporaceae</taxon>
        <taxon>Schizopora</taxon>
    </lineage>
</organism>
<feature type="domain" description="Protein kinase" evidence="2">
    <location>
        <begin position="92"/>
        <end position="378"/>
    </location>
</feature>
<dbReference type="PANTHER" id="PTHR44167">
    <property type="entry name" value="OVARIAN-SPECIFIC SERINE/THREONINE-PROTEIN KINASE LOK-RELATED"/>
    <property type="match status" value="1"/>
</dbReference>
<dbReference type="InterPro" id="IPR000719">
    <property type="entry name" value="Prot_kinase_dom"/>
</dbReference>